<dbReference type="Proteomes" id="UP000245591">
    <property type="component" value="Unassembled WGS sequence"/>
</dbReference>
<evidence type="ECO:0000256" key="5">
    <source>
        <dbReference type="PIRSR" id="PIRSR015582-2"/>
    </source>
</evidence>
<protein>
    <recommendedName>
        <fullName evidence="6">HpcH/HpaI aldolase/citrate lyase domain-containing protein</fullName>
    </recommendedName>
</protein>
<dbReference type="GO" id="GO:0003824">
    <property type="term" value="F:catalytic activity"/>
    <property type="evidence" value="ECO:0007669"/>
    <property type="project" value="InterPro"/>
</dbReference>
<dbReference type="SUPFAM" id="SSF51621">
    <property type="entry name" value="Phosphoenolpyruvate/pyruvate domain"/>
    <property type="match status" value="1"/>
</dbReference>
<dbReference type="InterPro" id="IPR011206">
    <property type="entry name" value="Citrate_lyase_beta/mcl1/mcl2"/>
</dbReference>
<accession>A0A2U1J7V2</accession>
<gene>
    <name evidence="7" type="ORF">BB558_002733</name>
</gene>
<keyword evidence="3 5" id="KW-0460">Magnesium</keyword>
<name>A0A2U1J7V2_SMIAN</name>
<dbReference type="PANTHER" id="PTHR32308">
    <property type="entry name" value="LYASE BETA SUBUNIT, PUTATIVE (AFU_ORTHOLOGUE AFUA_4G13030)-RELATED"/>
    <property type="match status" value="1"/>
</dbReference>
<dbReference type="GO" id="GO:0006107">
    <property type="term" value="P:oxaloacetate metabolic process"/>
    <property type="evidence" value="ECO:0007669"/>
    <property type="project" value="TreeGrafter"/>
</dbReference>
<dbReference type="EMBL" id="MBFU01000214">
    <property type="protein sequence ID" value="PWA01156.1"/>
    <property type="molecule type" value="Genomic_DNA"/>
</dbReference>
<dbReference type="Pfam" id="PF03328">
    <property type="entry name" value="HpcH_HpaI"/>
    <property type="match status" value="1"/>
</dbReference>
<keyword evidence="8" id="KW-1185">Reference proteome</keyword>
<dbReference type="InterPro" id="IPR040442">
    <property type="entry name" value="Pyrv_kinase-like_dom_sf"/>
</dbReference>
<dbReference type="GO" id="GO:0000287">
    <property type="term" value="F:magnesium ion binding"/>
    <property type="evidence" value="ECO:0007669"/>
    <property type="project" value="TreeGrafter"/>
</dbReference>
<proteinExistence type="predicted"/>
<evidence type="ECO:0000313" key="7">
    <source>
        <dbReference type="EMBL" id="PWA01156.1"/>
    </source>
</evidence>
<dbReference type="PIRSF" id="PIRSF015582">
    <property type="entry name" value="Cit_lyase_B"/>
    <property type="match status" value="1"/>
</dbReference>
<dbReference type="PANTHER" id="PTHR32308:SF0">
    <property type="entry name" value="HPCH_HPAI ALDOLASE_CITRATE LYASE DOMAIN-CONTAINING PROTEIN"/>
    <property type="match status" value="1"/>
</dbReference>
<dbReference type="InterPro" id="IPR015813">
    <property type="entry name" value="Pyrv/PenolPyrv_kinase-like_dom"/>
</dbReference>
<feature type="binding site" evidence="5">
    <location>
        <position position="146"/>
    </location>
    <ligand>
        <name>Mg(2+)</name>
        <dbReference type="ChEBI" id="CHEBI:18420"/>
    </ligand>
</feature>
<comment type="cofactor">
    <cofactor evidence="1">
        <name>Mg(2+)</name>
        <dbReference type="ChEBI" id="CHEBI:18420"/>
    </cofactor>
</comment>
<feature type="binding site" evidence="4">
    <location>
        <position position="84"/>
    </location>
    <ligand>
        <name>substrate</name>
    </ligand>
</feature>
<evidence type="ECO:0000256" key="2">
    <source>
        <dbReference type="ARBA" id="ARBA00022723"/>
    </source>
</evidence>
<keyword evidence="2 5" id="KW-0479">Metal-binding</keyword>
<feature type="binding site" evidence="4">
    <location>
        <position position="146"/>
    </location>
    <ligand>
        <name>substrate</name>
    </ligand>
</feature>
<feature type="domain" description="HpcH/HpaI aldolase/citrate lyase" evidence="6">
    <location>
        <begin position="23"/>
        <end position="239"/>
    </location>
</feature>
<evidence type="ECO:0000259" key="6">
    <source>
        <dbReference type="Pfam" id="PF03328"/>
    </source>
</evidence>
<dbReference type="InterPro" id="IPR005000">
    <property type="entry name" value="Aldolase/citrate-lyase_domain"/>
</dbReference>
<dbReference type="AlphaFoldDB" id="A0A2U1J7V2"/>
<evidence type="ECO:0000256" key="4">
    <source>
        <dbReference type="PIRSR" id="PIRSR015582-1"/>
    </source>
</evidence>
<feature type="binding site" evidence="5">
    <location>
        <position position="173"/>
    </location>
    <ligand>
        <name>Mg(2+)</name>
        <dbReference type="ChEBI" id="CHEBI:18420"/>
    </ligand>
</feature>
<evidence type="ECO:0000256" key="1">
    <source>
        <dbReference type="ARBA" id="ARBA00001946"/>
    </source>
</evidence>
<sequence length="317" mass="36020">MSINILSKLDTRAQPEGKKRIRRTLYYIDSYNDEQVKESLTTDADLVMYDLEDAVPIDCKEKSRARILGILDGERSTNPEIGVRINSVGSGYELEDLKVVLQSKKLEAMLIPMVEHASHIQFVSQMIDLLAPEELKNRIRLIAGIETSKGLMNLKEIAQSCPRLDALMFAVGDYTMNVEVKPSENDIELYYARSLISNVAHAYGLEAIDMVSLDPSDPKHIEKQCFDAYRMGFSGKQVYLPNQIEMAHRAMCPPQETIDKAIKTIKDFHQRTQKSLGSKMLDDKVHEIPYFKWAERVLRRARIGGVDVDSLLAQIEK</sequence>
<evidence type="ECO:0000256" key="3">
    <source>
        <dbReference type="ARBA" id="ARBA00022842"/>
    </source>
</evidence>
<comment type="caution">
    <text evidence="7">The sequence shown here is derived from an EMBL/GenBank/DDBJ whole genome shotgun (WGS) entry which is preliminary data.</text>
</comment>
<evidence type="ECO:0000313" key="8">
    <source>
        <dbReference type="Proteomes" id="UP000245591"/>
    </source>
</evidence>
<reference evidence="7 8" key="1">
    <citation type="journal article" date="2018" name="MBio">
        <title>Comparative Genomics Reveals the Core Gene Toolbox for the Fungus-Insect Symbiosis.</title>
        <authorList>
            <person name="Wang Y."/>
            <person name="Stata M."/>
            <person name="Wang W."/>
            <person name="Stajich J.E."/>
            <person name="White M.M."/>
            <person name="Moncalvo J.M."/>
        </authorList>
    </citation>
    <scope>NUCLEOTIDE SEQUENCE [LARGE SCALE GENOMIC DNA]</scope>
    <source>
        <strain evidence="7 8">AUS-126-30</strain>
    </source>
</reference>
<organism evidence="7 8">
    <name type="scientific">Smittium angustum</name>
    <dbReference type="NCBI Taxonomy" id="133377"/>
    <lineage>
        <taxon>Eukaryota</taxon>
        <taxon>Fungi</taxon>
        <taxon>Fungi incertae sedis</taxon>
        <taxon>Zoopagomycota</taxon>
        <taxon>Kickxellomycotina</taxon>
        <taxon>Harpellomycetes</taxon>
        <taxon>Harpellales</taxon>
        <taxon>Legeriomycetaceae</taxon>
        <taxon>Smittium</taxon>
    </lineage>
</organism>
<dbReference type="Gene3D" id="3.20.20.60">
    <property type="entry name" value="Phosphoenolpyruvate-binding domains"/>
    <property type="match status" value="1"/>
</dbReference>